<name>A0ABV5WD55_9BACI</name>
<gene>
    <name evidence="2" type="ORF">ACFFMS_05925</name>
</gene>
<evidence type="ECO:0000313" key="2">
    <source>
        <dbReference type="EMBL" id="MFB9758076.1"/>
    </source>
</evidence>
<dbReference type="PANTHER" id="PTHR10093">
    <property type="entry name" value="IRON-SULFUR CLUSTER ASSEMBLY ENZYME NIFU HOMOLOG"/>
    <property type="match status" value="1"/>
</dbReference>
<keyword evidence="3" id="KW-1185">Reference proteome</keyword>
<reference evidence="2 3" key="1">
    <citation type="submission" date="2024-09" db="EMBL/GenBank/DDBJ databases">
        <authorList>
            <person name="Sun Q."/>
            <person name="Mori K."/>
        </authorList>
    </citation>
    <scope>NUCLEOTIDE SEQUENCE [LARGE SCALE GENOMIC DNA]</scope>
    <source>
        <strain evidence="2 3">JCM 11201</strain>
    </source>
</reference>
<evidence type="ECO:0000259" key="1">
    <source>
        <dbReference type="Pfam" id="PF01592"/>
    </source>
</evidence>
<dbReference type="Gene3D" id="3.90.1010.10">
    <property type="match status" value="1"/>
</dbReference>
<dbReference type="InterPro" id="IPR002871">
    <property type="entry name" value="NIF_FeS_clus_asmbl_NifU_N"/>
</dbReference>
<protein>
    <submittedName>
        <fullName evidence="2">Iron-sulfur cluster assembly scaffold protein</fullName>
    </submittedName>
</protein>
<dbReference type="CDD" id="cd06664">
    <property type="entry name" value="IscU_like"/>
    <property type="match status" value="1"/>
</dbReference>
<comment type="caution">
    <text evidence="2">The sequence shown here is derived from an EMBL/GenBank/DDBJ whole genome shotgun (WGS) entry which is preliminary data.</text>
</comment>
<sequence length="118" mass="13102">MYNPTIVAHFSNPKHSGELPNANQELKIGNSVCGDTIFLKLRIVQEKVEDAKFTAYGCATALATADIFAHYIIGKQLSEIIATPIDIREAMLGELEPSQMHCLYILHELFTQLEQVAV</sequence>
<dbReference type="Proteomes" id="UP001589609">
    <property type="component" value="Unassembled WGS sequence"/>
</dbReference>
<dbReference type="SUPFAM" id="SSF82649">
    <property type="entry name" value="SufE/NifU"/>
    <property type="match status" value="1"/>
</dbReference>
<evidence type="ECO:0000313" key="3">
    <source>
        <dbReference type="Proteomes" id="UP001589609"/>
    </source>
</evidence>
<organism evidence="2 3">
    <name type="scientific">Ectobacillus funiculus</name>
    <dbReference type="NCBI Taxonomy" id="137993"/>
    <lineage>
        <taxon>Bacteria</taxon>
        <taxon>Bacillati</taxon>
        <taxon>Bacillota</taxon>
        <taxon>Bacilli</taxon>
        <taxon>Bacillales</taxon>
        <taxon>Bacillaceae</taxon>
        <taxon>Ectobacillus</taxon>
    </lineage>
</organism>
<dbReference type="EMBL" id="JBHMAF010000020">
    <property type="protein sequence ID" value="MFB9758076.1"/>
    <property type="molecule type" value="Genomic_DNA"/>
</dbReference>
<dbReference type="RefSeq" id="WP_379948315.1">
    <property type="nucleotide sequence ID" value="NZ_JBHMAF010000020.1"/>
</dbReference>
<feature type="domain" description="NIF system FeS cluster assembly NifU N-terminal" evidence="1">
    <location>
        <begin position="1"/>
        <end position="104"/>
    </location>
</feature>
<proteinExistence type="predicted"/>
<dbReference type="Pfam" id="PF01592">
    <property type="entry name" value="NifU_N"/>
    <property type="match status" value="1"/>
</dbReference>
<accession>A0ABV5WD55</accession>